<evidence type="ECO:0000256" key="3">
    <source>
        <dbReference type="ARBA" id="ARBA00022729"/>
    </source>
</evidence>
<dbReference type="Gene3D" id="1.25.20.10">
    <property type="entry name" value="Bacterial muramidases"/>
    <property type="match status" value="1"/>
</dbReference>
<evidence type="ECO:0000313" key="6">
    <source>
        <dbReference type="Proteomes" id="UP000005306"/>
    </source>
</evidence>
<dbReference type="InterPro" id="IPR023346">
    <property type="entry name" value="Lysozyme-like_dom_sf"/>
</dbReference>
<dbReference type="GO" id="GO:0042597">
    <property type="term" value="C:periplasmic space"/>
    <property type="evidence" value="ECO:0007669"/>
    <property type="project" value="InterPro"/>
</dbReference>
<dbReference type="SUPFAM" id="SSF53955">
    <property type="entry name" value="Lysozyme-like"/>
    <property type="match status" value="1"/>
</dbReference>
<dbReference type="AlphaFoldDB" id="Q1UZB5"/>
<dbReference type="EMBL" id="AAPV01000002">
    <property type="protein sequence ID" value="EAS84276.1"/>
    <property type="molecule type" value="Genomic_DNA"/>
</dbReference>
<dbReference type="PANTHER" id="PTHR37423">
    <property type="entry name" value="SOLUBLE LYTIC MUREIN TRANSGLYCOSYLASE-RELATED"/>
    <property type="match status" value="1"/>
</dbReference>
<sequence length="737" mass="86456">MPRKIIFFIKSLLLSLVIIGNIFAAEISIIPLKKPILDEEVKKQKISQGILKPKPKPSQKKEEVKIVTVKKNKKKINFLIPKSKPLIVKSEKSVVQKRSKYYSQKDYDIAKKSIQAMEKSQWTTALKNSKNAKDKSIYNFIQWRHLLTTGNQATFYDYMTFIQNNKHYPRISRIKYLAEQKLSTDKISPKKIINWFGVDEPLSGYGMLVLGESFIQTGDNEKGIALIKRGWITAELSRASMKSLSKKYRKYLDSKDYINRADYLAWENKYWDLKRMLPYLPKDYQLLYTARQILMSKSYGVDQAIKNVPQKFKNDAGLNHDRLKWRRKRGRIDSSLEILFSIKNNKDYLVRPDKWWVERAIMTRALIYKNKYETAYKVASQHSLDKGSEFAEAEWLSGWIALSFLNDPILAVDHFNNFYQNVSYPISLARGAYWLGRSYEKIGDKRQSEDWYREATKYLTTYYGQLAFLKINPSQNFELEEQADVEDDYRKYFYNKELVKITHLLNELNKDKYTKNILRHLANDNIASGSEILAAELATNISRYDFAIQVSKLASYEKRFHNTFNYPIISVPQYVNGRKIPETAFILSLIRQESEFDMRANSHVGAQGLMQIMPYTAKLVAKQAKLPYSKSRLTSDPEYNINLGSHYIAGLILQYDGAYPFATAAYNAGPKRVKHWKKINKDPQKKQIDFVDWVELIPFKETRNYVQRVMENYNVYRYILEKKPIKMKDFFKDQPLF</sequence>
<name>Q1UZB5_PELU1</name>
<dbReference type="HOGENOM" id="CLU_015184_0_1_5"/>
<accession>Q1UZB5</accession>
<reference evidence="5 6" key="1">
    <citation type="submission" date="2006-04" db="EMBL/GenBank/DDBJ databases">
        <authorList>
            <person name="Giovannoni S.J."/>
            <person name="Cho J.-C."/>
            <person name="Ferriera S."/>
            <person name="Johnson J."/>
            <person name="Kravitz S."/>
            <person name="Halpern A."/>
            <person name="Remington K."/>
            <person name="Beeson K."/>
            <person name="Tran B."/>
            <person name="Rogers Y.-H."/>
            <person name="Friedman R."/>
            <person name="Venter J.C."/>
        </authorList>
    </citation>
    <scope>NUCLEOTIDE SEQUENCE [LARGE SCALE GENOMIC DNA]</scope>
    <source>
        <strain evidence="5 6">HTCC1002</strain>
    </source>
</reference>
<dbReference type="Gene3D" id="1.10.530.10">
    <property type="match status" value="1"/>
</dbReference>
<dbReference type="Proteomes" id="UP000005306">
    <property type="component" value="Unassembled WGS sequence"/>
</dbReference>
<organism evidence="5 6">
    <name type="scientific">Pelagibacter ubique (strain HTCC1002)</name>
    <dbReference type="NCBI Taxonomy" id="314261"/>
    <lineage>
        <taxon>Bacteria</taxon>
        <taxon>Pseudomonadati</taxon>
        <taxon>Pseudomonadota</taxon>
        <taxon>Alphaproteobacteria</taxon>
        <taxon>Candidatus Pelagibacterales</taxon>
        <taxon>Candidatus Pelagibacteraceae</taxon>
        <taxon>Candidatus Pelagibacter</taxon>
    </lineage>
</organism>
<proteinExistence type="inferred from homology"/>
<evidence type="ECO:0000313" key="5">
    <source>
        <dbReference type="EMBL" id="EAS84276.1"/>
    </source>
</evidence>
<dbReference type="GO" id="GO:0004553">
    <property type="term" value="F:hydrolase activity, hydrolyzing O-glycosyl compounds"/>
    <property type="evidence" value="ECO:0007669"/>
    <property type="project" value="InterPro"/>
</dbReference>
<comment type="caution">
    <text evidence="5">The sequence shown here is derived from an EMBL/GenBank/DDBJ whole genome shotgun (WGS) entry which is preliminary data.</text>
</comment>
<feature type="domain" description="Transglycosylase SLT" evidence="4">
    <location>
        <begin position="583"/>
        <end position="687"/>
    </location>
</feature>
<dbReference type="CDD" id="cd13401">
    <property type="entry name" value="Slt70-like"/>
    <property type="match status" value="1"/>
</dbReference>
<comment type="similarity">
    <text evidence="2">Belongs to the virb1 family.</text>
</comment>
<evidence type="ECO:0000259" key="4">
    <source>
        <dbReference type="Pfam" id="PF01464"/>
    </source>
</evidence>
<evidence type="ECO:0000256" key="1">
    <source>
        <dbReference type="ARBA" id="ARBA00007734"/>
    </source>
</evidence>
<dbReference type="InterPro" id="IPR008939">
    <property type="entry name" value="Lytic_TGlycosylase_superhlx_U"/>
</dbReference>
<dbReference type="RefSeq" id="WP_006996863.1">
    <property type="nucleotide sequence ID" value="NZ_CH724130.1"/>
</dbReference>
<dbReference type="PANTHER" id="PTHR37423:SF2">
    <property type="entry name" value="MEMBRANE-BOUND LYTIC MUREIN TRANSGLYCOSYLASE C"/>
    <property type="match status" value="1"/>
</dbReference>
<comment type="similarity">
    <text evidence="1">Belongs to the transglycosylase Slt family.</text>
</comment>
<protein>
    <submittedName>
        <fullName evidence="5">Putative soluble lytic murein transglycosylase (Slt)</fullName>
    </submittedName>
</protein>
<evidence type="ECO:0000256" key="2">
    <source>
        <dbReference type="ARBA" id="ARBA00009387"/>
    </source>
</evidence>
<dbReference type="SUPFAM" id="SSF48435">
    <property type="entry name" value="Bacterial muramidases"/>
    <property type="match status" value="1"/>
</dbReference>
<dbReference type="Pfam" id="PF01464">
    <property type="entry name" value="SLT"/>
    <property type="match status" value="1"/>
</dbReference>
<gene>
    <name evidence="5" type="ORF">PU1002_01100</name>
</gene>
<dbReference type="InterPro" id="IPR008258">
    <property type="entry name" value="Transglycosylase_SLT_dom_1"/>
</dbReference>
<keyword evidence="3" id="KW-0732">Signal</keyword>